<dbReference type="Proteomes" id="UP000824120">
    <property type="component" value="Chromosome 5"/>
</dbReference>
<proteinExistence type="predicted"/>
<evidence type="ECO:0000313" key="1">
    <source>
        <dbReference type="EMBL" id="KAG5607760.1"/>
    </source>
</evidence>
<reference evidence="1 2" key="1">
    <citation type="submission" date="2020-09" db="EMBL/GenBank/DDBJ databases">
        <title>De no assembly of potato wild relative species, Solanum commersonii.</title>
        <authorList>
            <person name="Cho K."/>
        </authorList>
    </citation>
    <scope>NUCLEOTIDE SEQUENCE [LARGE SCALE GENOMIC DNA]</scope>
    <source>
        <strain evidence="1">LZ3.2</strain>
        <tissue evidence="1">Leaf</tissue>
    </source>
</reference>
<gene>
    <name evidence="1" type="ORF">H5410_029252</name>
</gene>
<dbReference type="AlphaFoldDB" id="A0A9J5Z747"/>
<accession>A0A9J5Z747</accession>
<comment type="caution">
    <text evidence="1">The sequence shown here is derived from an EMBL/GenBank/DDBJ whole genome shotgun (WGS) entry which is preliminary data.</text>
</comment>
<protein>
    <submittedName>
        <fullName evidence="1">Uncharacterized protein</fullName>
    </submittedName>
</protein>
<sequence>MRKIHILSIKWQKVEDLWLRSQVQAPHHAKRSPVFKWRRVAGRAHYPPSLEGCDWSKGQIATEEILFGLHRARSLEVSGHASLKTANMNYQGLGT</sequence>
<dbReference type="OrthoDB" id="1323821at2759"/>
<name>A0A9J5Z747_SOLCO</name>
<keyword evidence="2" id="KW-1185">Reference proteome</keyword>
<organism evidence="1 2">
    <name type="scientific">Solanum commersonii</name>
    <name type="common">Commerson's wild potato</name>
    <name type="synonym">Commerson's nightshade</name>
    <dbReference type="NCBI Taxonomy" id="4109"/>
    <lineage>
        <taxon>Eukaryota</taxon>
        <taxon>Viridiplantae</taxon>
        <taxon>Streptophyta</taxon>
        <taxon>Embryophyta</taxon>
        <taxon>Tracheophyta</taxon>
        <taxon>Spermatophyta</taxon>
        <taxon>Magnoliopsida</taxon>
        <taxon>eudicotyledons</taxon>
        <taxon>Gunneridae</taxon>
        <taxon>Pentapetalae</taxon>
        <taxon>asterids</taxon>
        <taxon>lamiids</taxon>
        <taxon>Solanales</taxon>
        <taxon>Solanaceae</taxon>
        <taxon>Solanoideae</taxon>
        <taxon>Solaneae</taxon>
        <taxon>Solanum</taxon>
    </lineage>
</organism>
<dbReference type="EMBL" id="JACXVP010000005">
    <property type="protein sequence ID" value="KAG5607760.1"/>
    <property type="molecule type" value="Genomic_DNA"/>
</dbReference>
<evidence type="ECO:0000313" key="2">
    <source>
        <dbReference type="Proteomes" id="UP000824120"/>
    </source>
</evidence>